<reference evidence="2 3" key="2">
    <citation type="submission" date="2007-08" db="EMBL/GenBank/DDBJ databases">
        <authorList>
            <person name="Fulton L."/>
            <person name="Clifton S."/>
            <person name="Fulton B."/>
            <person name="Xu J."/>
            <person name="Minx P."/>
            <person name="Pepin K.H."/>
            <person name="Johnson M."/>
            <person name="Thiruvilangam P."/>
            <person name="Bhonagiri V."/>
            <person name="Nash W.E."/>
            <person name="Wang C."/>
            <person name="Mardis E.R."/>
            <person name="Wilson R.K."/>
        </authorList>
    </citation>
    <scope>NUCLEOTIDE SEQUENCE [LARGE SCALE GENOMIC DNA]</scope>
    <source>
        <strain evidence="2 3">DSM 753</strain>
    </source>
</reference>
<dbReference type="Proteomes" id="UP000003490">
    <property type="component" value="Unassembled WGS sequence"/>
</dbReference>
<evidence type="ECO:0000313" key="2">
    <source>
        <dbReference type="EMBL" id="EDO62756.1"/>
    </source>
</evidence>
<sequence length="46" mass="5249">MAKGCDCESFIGLASFPLKICFPILLEASFLICPLLFEYDYIIPRF</sequence>
<keyword evidence="1" id="KW-0812">Transmembrane</keyword>
<proteinExistence type="predicted"/>
<reference evidence="2 3" key="1">
    <citation type="submission" date="2007-08" db="EMBL/GenBank/DDBJ databases">
        <title>Draft genome sequence of Clostridium leptum (DSM 753).</title>
        <authorList>
            <person name="Sudarsanam P."/>
            <person name="Ley R."/>
            <person name="Guruge J."/>
            <person name="Turnbaugh P.J."/>
            <person name="Mahowald M."/>
            <person name="Liep D."/>
            <person name="Gordon J."/>
        </authorList>
    </citation>
    <scope>NUCLEOTIDE SEQUENCE [LARGE SCALE GENOMIC DNA]</scope>
    <source>
        <strain evidence="2 3">DSM 753</strain>
    </source>
</reference>
<organism evidence="2 3">
    <name type="scientific">[Clostridium] leptum DSM 753</name>
    <dbReference type="NCBI Taxonomy" id="428125"/>
    <lineage>
        <taxon>Bacteria</taxon>
        <taxon>Bacillati</taxon>
        <taxon>Bacillota</taxon>
        <taxon>Clostridia</taxon>
        <taxon>Eubacteriales</taxon>
        <taxon>Oscillospiraceae</taxon>
        <taxon>Oscillospiraceae incertae sedis</taxon>
    </lineage>
</organism>
<keyword evidence="1" id="KW-0472">Membrane</keyword>
<gene>
    <name evidence="2" type="ORF">CLOLEP_00345</name>
</gene>
<dbReference type="AlphaFoldDB" id="A7VP69"/>
<dbReference type="HOGENOM" id="CLU_3182072_0_0_9"/>
<name>A7VP69_9FIRM</name>
<dbReference type="EMBL" id="ABCB02000012">
    <property type="protein sequence ID" value="EDO62756.1"/>
    <property type="molecule type" value="Genomic_DNA"/>
</dbReference>
<evidence type="ECO:0000313" key="3">
    <source>
        <dbReference type="Proteomes" id="UP000003490"/>
    </source>
</evidence>
<protein>
    <submittedName>
        <fullName evidence="2">Uncharacterized protein</fullName>
    </submittedName>
</protein>
<evidence type="ECO:0000256" key="1">
    <source>
        <dbReference type="SAM" id="Phobius"/>
    </source>
</evidence>
<comment type="caution">
    <text evidence="2">The sequence shown here is derived from an EMBL/GenBank/DDBJ whole genome shotgun (WGS) entry which is preliminary data.</text>
</comment>
<accession>A7VP69</accession>
<feature type="transmembrane region" description="Helical" evidence="1">
    <location>
        <begin position="16"/>
        <end position="37"/>
    </location>
</feature>
<keyword evidence="1" id="KW-1133">Transmembrane helix</keyword>